<evidence type="ECO:0008006" key="11">
    <source>
        <dbReference type="Google" id="ProtNLM"/>
    </source>
</evidence>
<dbReference type="GO" id="GO:0005886">
    <property type="term" value="C:plasma membrane"/>
    <property type="evidence" value="ECO:0007669"/>
    <property type="project" value="TreeGrafter"/>
</dbReference>
<evidence type="ECO:0000256" key="2">
    <source>
        <dbReference type="ARBA" id="ARBA00008821"/>
    </source>
</evidence>
<feature type="transmembrane region" description="Helical" evidence="8">
    <location>
        <begin position="172"/>
        <end position="191"/>
    </location>
</feature>
<feature type="compositionally biased region" description="Low complexity" evidence="7">
    <location>
        <begin position="479"/>
        <end position="496"/>
    </location>
</feature>
<dbReference type="AlphaFoldDB" id="A0A9D2CYQ2"/>
<feature type="transmembrane region" description="Helical" evidence="8">
    <location>
        <begin position="428"/>
        <end position="446"/>
    </location>
</feature>
<feature type="transmembrane region" description="Helical" evidence="8">
    <location>
        <begin position="262"/>
        <end position="282"/>
    </location>
</feature>
<feature type="transmembrane region" description="Helical" evidence="8">
    <location>
        <begin position="370"/>
        <end position="392"/>
    </location>
</feature>
<dbReference type="PANTHER" id="PTHR42810">
    <property type="entry name" value="PURINE PERMEASE C1399.01C-RELATED"/>
    <property type="match status" value="1"/>
</dbReference>
<accession>A0A9D2CYQ2</accession>
<evidence type="ECO:0000256" key="8">
    <source>
        <dbReference type="SAM" id="Phobius"/>
    </source>
</evidence>
<dbReference type="InterPro" id="IPR006043">
    <property type="entry name" value="NCS2"/>
</dbReference>
<dbReference type="GO" id="GO:0042907">
    <property type="term" value="F:xanthine transmembrane transporter activity"/>
    <property type="evidence" value="ECO:0007669"/>
    <property type="project" value="TreeGrafter"/>
</dbReference>
<keyword evidence="5 8" id="KW-1133">Transmembrane helix</keyword>
<evidence type="ECO:0000256" key="4">
    <source>
        <dbReference type="ARBA" id="ARBA00022692"/>
    </source>
</evidence>
<evidence type="ECO:0000313" key="10">
    <source>
        <dbReference type="Proteomes" id="UP000824132"/>
    </source>
</evidence>
<comment type="caution">
    <text evidence="9">The sequence shown here is derived from an EMBL/GenBank/DDBJ whole genome shotgun (WGS) entry which is preliminary data.</text>
</comment>
<organism evidence="9 10">
    <name type="scientific">Candidatus Borkfalkia avistercoris</name>
    <dbReference type="NCBI Taxonomy" id="2838504"/>
    <lineage>
        <taxon>Bacteria</taxon>
        <taxon>Bacillati</taxon>
        <taxon>Bacillota</taxon>
        <taxon>Clostridia</taxon>
        <taxon>Christensenellales</taxon>
        <taxon>Christensenellaceae</taxon>
        <taxon>Candidatus Borkfalkia</taxon>
    </lineage>
</organism>
<feature type="transmembrane region" description="Helical" evidence="8">
    <location>
        <begin position="72"/>
        <end position="92"/>
    </location>
</feature>
<keyword evidence="6 8" id="KW-0472">Membrane</keyword>
<comment type="similarity">
    <text evidence="2">Belongs to the nucleobase:cation symporter-2 (NCS2) (TC 2.A.40) family.</text>
</comment>
<keyword evidence="3" id="KW-0813">Transport</keyword>
<dbReference type="EMBL" id="DXCL01000021">
    <property type="protein sequence ID" value="HIZ03306.1"/>
    <property type="molecule type" value="Genomic_DNA"/>
</dbReference>
<evidence type="ECO:0000256" key="6">
    <source>
        <dbReference type="ARBA" id="ARBA00023136"/>
    </source>
</evidence>
<gene>
    <name evidence="9" type="ORF">H9727_03385</name>
</gene>
<dbReference type="PANTHER" id="PTHR42810:SF2">
    <property type="entry name" value="PURINE PERMEASE C1399.01C-RELATED"/>
    <property type="match status" value="1"/>
</dbReference>
<evidence type="ECO:0000256" key="3">
    <source>
        <dbReference type="ARBA" id="ARBA00022448"/>
    </source>
</evidence>
<evidence type="ECO:0000256" key="5">
    <source>
        <dbReference type="ARBA" id="ARBA00022989"/>
    </source>
</evidence>
<feature type="transmembrane region" description="Helical" evidence="8">
    <location>
        <begin position="198"/>
        <end position="218"/>
    </location>
</feature>
<reference evidence="9" key="1">
    <citation type="journal article" date="2021" name="PeerJ">
        <title>Extensive microbial diversity within the chicken gut microbiome revealed by metagenomics and culture.</title>
        <authorList>
            <person name="Gilroy R."/>
            <person name="Ravi A."/>
            <person name="Getino M."/>
            <person name="Pursley I."/>
            <person name="Horton D.L."/>
            <person name="Alikhan N.F."/>
            <person name="Baker D."/>
            <person name="Gharbi K."/>
            <person name="Hall N."/>
            <person name="Watson M."/>
            <person name="Adriaenssens E.M."/>
            <person name="Foster-Nyarko E."/>
            <person name="Jarju S."/>
            <person name="Secka A."/>
            <person name="Antonio M."/>
            <person name="Oren A."/>
            <person name="Chaudhuri R.R."/>
            <person name="La Ragione R."/>
            <person name="Hildebrand F."/>
            <person name="Pallen M.J."/>
        </authorList>
    </citation>
    <scope>NUCLEOTIDE SEQUENCE</scope>
    <source>
        <strain evidence="9">CHK187-5294</strain>
    </source>
</reference>
<evidence type="ECO:0000256" key="7">
    <source>
        <dbReference type="SAM" id="MobiDB-lite"/>
    </source>
</evidence>
<protein>
    <recommendedName>
        <fullName evidence="11">Uracil-xanthine permease</fullName>
    </recommendedName>
</protein>
<evidence type="ECO:0000313" key="9">
    <source>
        <dbReference type="EMBL" id="HIZ03306.1"/>
    </source>
</evidence>
<name>A0A9D2CYQ2_9FIRM</name>
<keyword evidence="4 8" id="KW-0812">Transmembrane</keyword>
<reference evidence="9" key="2">
    <citation type="submission" date="2021-04" db="EMBL/GenBank/DDBJ databases">
        <authorList>
            <person name="Gilroy R."/>
        </authorList>
    </citation>
    <scope>NUCLEOTIDE SEQUENCE</scope>
    <source>
        <strain evidence="9">CHK187-5294</strain>
    </source>
</reference>
<dbReference type="Pfam" id="PF00860">
    <property type="entry name" value="Xan_ur_permease"/>
    <property type="match status" value="1"/>
</dbReference>
<evidence type="ECO:0000256" key="1">
    <source>
        <dbReference type="ARBA" id="ARBA00004141"/>
    </source>
</evidence>
<feature type="transmembrane region" description="Helical" evidence="8">
    <location>
        <begin position="343"/>
        <end position="364"/>
    </location>
</feature>
<feature type="transmembrane region" description="Helical" evidence="8">
    <location>
        <begin position="98"/>
        <end position="119"/>
    </location>
</feature>
<feature type="transmembrane region" description="Helical" evidence="8">
    <location>
        <begin position="131"/>
        <end position="152"/>
    </location>
</feature>
<feature type="region of interest" description="Disordered" evidence="7">
    <location>
        <begin position="455"/>
        <end position="511"/>
    </location>
</feature>
<feature type="transmembrane region" description="Helical" evidence="8">
    <location>
        <begin position="16"/>
        <end position="34"/>
    </location>
</feature>
<feature type="transmembrane region" description="Helical" evidence="8">
    <location>
        <begin position="46"/>
        <end position="65"/>
    </location>
</feature>
<comment type="subcellular location">
    <subcellularLocation>
        <location evidence="1">Membrane</location>
        <topology evidence="1">Multi-pass membrane protein</topology>
    </subcellularLocation>
</comment>
<sequence>MKLIYGVKDRPKAGQLILFALQQLLAILAATIAVPMVINNTTGSDMSISAALFGAGAGTLVYLLFTKFKSPVFLGSSFAFIGSMTAAFAGGVSAALGYLGLIIGAVFAGLVYVLIAVVVKFVGVKWIDKLMPAAVIGPTVAIIGLSLSTNAISDLMKGDVLNAAGAMACSPYLALVCGLVAFGVTVACSVYGKKMARMIPFIIGILAGYALAAIFTVIGNAAGVDALKIIDFSIFRSMEWYPRFTFLEVFDGSLTPAEGSSIGAYIGTIAVAYIPVAFVVFAEHIADHKNISSIIETDLLTDPGLSRTLLGDGVGSMVGAVFGGCPNTTYGESVGCVAISGNASVSTTFLTAIFAIVCAFVGPFTSFLDTIPSCVMGGVCMCLYGFIAVSGLKMVQKVDLEDNGNLFTVSAILVAGIGGLTFTFGGITITSIACALILGILTNVLVNAWKKDRGTKEPAAQESAPENGVAQESAPESGAAQDQTPPPAQEAAEPEPISGGAEDKEEGNDRS</sequence>
<feature type="transmembrane region" description="Helical" evidence="8">
    <location>
        <begin position="404"/>
        <end position="422"/>
    </location>
</feature>
<proteinExistence type="inferred from homology"/>
<dbReference type="Proteomes" id="UP000824132">
    <property type="component" value="Unassembled WGS sequence"/>
</dbReference>